<proteinExistence type="predicted"/>
<evidence type="ECO:0000313" key="3">
    <source>
        <dbReference type="Proteomes" id="UP001357485"/>
    </source>
</evidence>
<feature type="compositionally biased region" description="Low complexity" evidence="1">
    <location>
        <begin position="59"/>
        <end position="73"/>
    </location>
</feature>
<dbReference type="Proteomes" id="UP001357485">
    <property type="component" value="Unassembled WGS sequence"/>
</dbReference>
<evidence type="ECO:0000256" key="1">
    <source>
        <dbReference type="SAM" id="MobiDB-lite"/>
    </source>
</evidence>
<comment type="caution">
    <text evidence="2">The sequence shown here is derived from an EMBL/GenBank/DDBJ whole genome shotgun (WGS) entry which is preliminary data.</text>
</comment>
<feature type="non-terminal residue" evidence="2">
    <location>
        <position position="1"/>
    </location>
</feature>
<name>A0ABR0LL62_9PEZI</name>
<keyword evidence="3" id="KW-1185">Reference proteome</keyword>
<gene>
    <name evidence="2" type="ORF">LTR16_007208</name>
</gene>
<dbReference type="EMBL" id="JAVRRA010017910">
    <property type="protein sequence ID" value="KAK5193663.1"/>
    <property type="molecule type" value="Genomic_DNA"/>
</dbReference>
<reference evidence="2 3" key="1">
    <citation type="submission" date="2023-08" db="EMBL/GenBank/DDBJ databases">
        <title>Black Yeasts Isolated from many extreme environments.</title>
        <authorList>
            <person name="Coleine C."/>
            <person name="Stajich J.E."/>
            <person name="Selbmann L."/>
        </authorList>
    </citation>
    <scope>NUCLEOTIDE SEQUENCE [LARGE SCALE GENOMIC DNA]</scope>
    <source>
        <strain evidence="2 3">CCFEE 536</strain>
    </source>
</reference>
<sequence>RGSGEYALAYILAPGAFARSPLIRRIQGVGRQYLGLHTAPTPDTITDSNATPETALAVQSSPSSPSSSTAQQQQRKRENGIPVVLMYGEHDWMDIAGGYAAEQKMNEEKEKALRNASAQEARADRGSAKVVVIKKAGHHVYLDNDRHFNEVMLEEMKETQQAERRRGELEGGSAK</sequence>
<accession>A0ABR0LL62</accession>
<dbReference type="SUPFAM" id="SSF53474">
    <property type="entry name" value="alpha/beta-Hydrolases"/>
    <property type="match status" value="1"/>
</dbReference>
<dbReference type="Gene3D" id="3.40.50.1820">
    <property type="entry name" value="alpha/beta hydrolase"/>
    <property type="match status" value="1"/>
</dbReference>
<protein>
    <submittedName>
        <fullName evidence="2">Uncharacterized protein</fullName>
    </submittedName>
</protein>
<dbReference type="InterPro" id="IPR029058">
    <property type="entry name" value="AB_hydrolase_fold"/>
</dbReference>
<organism evidence="2 3">
    <name type="scientific">Cryomyces antarcticus</name>
    <dbReference type="NCBI Taxonomy" id="329879"/>
    <lineage>
        <taxon>Eukaryota</taxon>
        <taxon>Fungi</taxon>
        <taxon>Dikarya</taxon>
        <taxon>Ascomycota</taxon>
        <taxon>Pezizomycotina</taxon>
        <taxon>Dothideomycetes</taxon>
        <taxon>Dothideomycetes incertae sedis</taxon>
        <taxon>Cryomyces</taxon>
    </lineage>
</organism>
<feature type="region of interest" description="Disordered" evidence="1">
    <location>
        <begin position="57"/>
        <end position="79"/>
    </location>
</feature>
<evidence type="ECO:0000313" key="2">
    <source>
        <dbReference type="EMBL" id="KAK5193663.1"/>
    </source>
</evidence>